<dbReference type="Proteomes" id="UP001149090">
    <property type="component" value="Unassembled WGS sequence"/>
</dbReference>
<dbReference type="Pfam" id="PF18808">
    <property type="entry name" value="Importin_rep_4"/>
    <property type="match status" value="1"/>
</dbReference>
<dbReference type="InterPro" id="IPR041389">
    <property type="entry name" value="Importin_rep_6"/>
</dbReference>
<dbReference type="EMBL" id="JAPDFW010000063">
    <property type="protein sequence ID" value="KAJ5075985.1"/>
    <property type="molecule type" value="Genomic_DNA"/>
</dbReference>
<dbReference type="InterPro" id="IPR057672">
    <property type="entry name" value="TPR_IPO4/5"/>
</dbReference>
<dbReference type="GO" id="GO:0005634">
    <property type="term" value="C:nucleus"/>
    <property type="evidence" value="ECO:0007669"/>
    <property type="project" value="UniProtKB-SubCell"/>
</dbReference>
<keyword evidence="3" id="KW-0813">Transport</keyword>
<keyword evidence="7" id="KW-0539">Nucleus</keyword>
<sequence>MDNSDLKLFENLLVNILSSNNQQRIEAEEKYQEIFDNNTDLCLFYLIQIIETSEIQNIRELALILLRQSALKISPIKNEKYFETVSEETKMQIKKHLLENIEKQTIRSTQKKVCDAIAAIGTNELKKGTWTELIPTLCSIYPNASPILQENIIYIFEQLSIYTTESLLPFDDKIIEILTHSIQKTMKIDIRVAGVKAISAYSISLKKDFRRKYQNLIPEMLETLKDCFSIGEFEFGSECIQEFIEISEILPIYFDNYLENVVDTMLIISDSNEIDEKIRQISLECLVILSQKLKRVMKKIPNFLEKIIPIGLRLMTQIEDDPNWQSSITTQTEVTSSDIGESVIDRLSLCFHGDLIVPIAFPLISELLDSGDWKYIYAGLLGITSIGEGSKERILEDLGSVVEKIIPFFKHENARVRFIAITTIAQMSIDFSPYLQDDYHEQIIPAILYVLDDNDFPVIQSRAATTIVNFCTDFSSSVMDLYSRDLLQKLAHLLQSNNISVQEQAITAIGAIASSSSEGFSEFYEELMPYLKNILHQATDKQYEVLRGKTFECISYIGQAVGKEIFEKDGKEIMEMMTKNIEEIELNETQKGFLVYGSIKMCRVLQESFLPYADKVMGILFSQADQKPDQILLDELQNSEDIDVEDCTLIIANDQRFVMRTSVIEEKANAVSLLFQFAGELREHFVVYAEKTLEITVPLLFFYLDKNIRSFSALCVPEVAKDVAIAYEKNTGNVDGEYLSKIIGIVIKKLTKALNKENQDEVISILVQAVSDVISYAKNYVSSDLFDPVISVLPELIQNSYQRRMSIRETLDEYDGEDNEDDDDMANLRKMLETEDEINLMINGVITQLFKFHGGKFFEIFDSRFFPYFHKQLSSEFPFDAQLGVGVFIDVIECGNAETFAHYFPQISSQLLLHVGSPDPGLCQSAAYCVGACAQYGAGVFASYAKDFLSALHAVIHSSHSEDDEMGNAIDNAIGACVKICMFQSNSIDQSSAFQALLNDLPVLNDTDESKTIYSLVCQFIEQENPYFVGSEHQNIPRIVEIISQVYNTELVDDEVNTRMFEIIIKIKNHFPNIEIDENLFFGDL</sequence>
<evidence type="ECO:0000256" key="4">
    <source>
        <dbReference type="ARBA" id="ARBA00022490"/>
    </source>
</evidence>
<dbReference type="GO" id="GO:0006606">
    <property type="term" value="P:protein import into nucleus"/>
    <property type="evidence" value="ECO:0007669"/>
    <property type="project" value="InterPro"/>
</dbReference>
<evidence type="ECO:0000256" key="1">
    <source>
        <dbReference type="ARBA" id="ARBA00004123"/>
    </source>
</evidence>
<evidence type="ECO:0000313" key="10">
    <source>
        <dbReference type="Proteomes" id="UP001149090"/>
    </source>
</evidence>
<comment type="caution">
    <text evidence="9">The sequence shown here is derived from an EMBL/GenBank/DDBJ whole genome shotgun (WGS) entry which is preliminary data.</text>
</comment>
<dbReference type="InterPro" id="IPR016024">
    <property type="entry name" value="ARM-type_fold"/>
</dbReference>
<name>A0A9Q0LNX3_ANAIG</name>
<dbReference type="AlphaFoldDB" id="A0A9Q0LNX3"/>
<dbReference type="PROSITE" id="PS50166">
    <property type="entry name" value="IMPORTIN_B_NT"/>
    <property type="match status" value="1"/>
</dbReference>
<dbReference type="OrthoDB" id="543373at2759"/>
<evidence type="ECO:0000256" key="5">
    <source>
        <dbReference type="ARBA" id="ARBA00022737"/>
    </source>
</evidence>
<dbReference type="SUPFAM" id="SSF48371">
    <property type="entry name" value="ARM repeat"/>
    <property type="match status" value="2"/>
</dbReference>
<dbReference type="InterPro" id="IPR058584">
    <property type="entry name" value="IMB1_TNPO1-like_TPR"/>
</dbReference>
<dbReference type="InterPro" id="IPR011989">
    <property type="entry name" value="ARM-like"/>
</dbReference>
<evidence type="ECO:0000259" key="8">
    <source>
        <dbReference type="PROSITE" id="PS50166"/>
    </source>
</evidence>
<evidence type="ECO:0000256" key="3">
    <source>
        <dbReference type="ARBA" id="ARBA00022448"/>
    </source>
</evidence>
<comment type="subcellular location">
    <subcellularLocation>
        <location evidence="2">Cytoplasm</location>
    </subcellularLocation>
    <subcellularLocation>
        <location evidence="1">Nucleus</location>
    </subcellularLocation>
</comment>
<gene>
    <name evidence="9" type="ORF">M0811_06847</name>
</gene>
<dbReference type="InterPro" id="IPR041653">
    <property type="entry name" value="Importin_rep_4"/>
</dbReference>
<dbReference type="GO" id="GO:0031267">
    <property type="term" value="F:small GTPase binding"/>
    <property type="evidence" value="ECO:0007669"/>
    <property type="project" value="InterPro"/>
</dbReference>
<reference evidence="9" key="1">
    <citation type="submission" date="2022-10" db="EMBL/GenBank/DDBJ databases">
        <title>Novel sulphate-reducing endosymbionts in the free-living metamonad Anaeramoeba.</title>
        <authorList>
            <person name="Jerlstrom-Hultqvist J."/>
            <person name="Cepicka I."/>
            <person name="Gallot-Lavallee L."/>
            <person name="Salas-Leiva D."/>
            <person name="Curtis B.A."/>
            <person name="Zahonova K."/>
            <person name="Pipaliya S."/>
            <person name="Dacks J."/>
            <person name="Roger A.J."/>
        </authorList>
    </citation>
    <scope>NUCLEOTIDE SEQUENCE</scope>
    <source>
        <strain evidence="9">BMAN</strain>
    </source>
</reference>
<evidence type="ECO:0000313" key="9">
    <source>
        <dbReference type="EMBL" id="KAJ5075985.1"/>
    </source>
</evidence>
<keyword evidence="4" id="KW-0963">Cytoplasm</keyword>
<dbReference type="Pfam" id="PF25780">
    <property type="entry name" value="TPR_IPO5"/>
    <property type="match status" value="1"/>
</dbReference>
<keyword evidence="5" id="KW-0677">Repeat</keyword>
<dbReference type="Gene3D" id="1.25.10.10">
    <property type="entry name" value="Leucine-rich Repeat Variant"/>
    <property type="match status" value="1"/>
</dbReference>
<keyword evidence="6" id="KW-0653">Protein transport</keyword>
<dbReference type="Pfam" id="PF25574">
    <property type="entry name" value="TPR_IMB1"/>
    <property type="match status" value="1"/>
</dbReference>
<evidence type="ECO:0000256" key="7">
    <source>
        <dbReference type="ARBA" id="ARBA00023242"/>
    </source>
</evidence>
<dbReference type="OMA" id="GRAMECG"/>
<evidence type="ECO:0000256" key="6">
    <source>
        <dbReference type="ARBA" id="ARBA00022927"/>
    </source>
</evidence>
<proteinExistence type="predicted"/>
<dbReference type="InterPro" id="IPR040122">
    <property type="entry name" value="Importin_beta"/>
</dbReference>
<evidence type="ECO:0000256" key="2">
    <source>
        <dbReference type="ARBA" id="ARBA00004496"/>
    </source>
</evidence>
<dbReference type="GO" id="GO:0005737">
    <property type="term" value="C:cytoplasm"/>
    <property type="evidence" value="ECO:0007669"/>
    <property type="project" value="UniProtKB-SubCell"/>
</dbReference>
<dbReference type="Pfam" id="PF18829">
    <property type="entry name" value="Importin_rep_6"/>
    <property type="match status" value="1"/>
</dbReference>
<dbReference type="InterPro" id="IPR001494">
    <property type="entry name" value="Importin-beta_N"/>
</dbReference>
<protein>
    <submittedName>
        <fullName evidence="9">Arm repeat superfamily protein</fullName>
    </submittedName>
</protein>
<feature type="domain" description="Importin N-terminal" evidence="8">
    <location>
        <begin position="27"/>
        <end position="103"/>
    </location>
</feature>
<dbReference type="PANTHER" id="PTHR10527">
    <property type="entry name" value="IMPORTIN BETA"/>
    <property type="match status" value="1"/>
</dbReference>
<organism evidence="9 10">
    <name type="scientific">Anaeramoeba ignava</name>
    <name type="common">Anaerobic marine amoeba</name>
    <dbReference type="NCBI Taxonomy" id="1746090"/>
    <lineage>
        <taxon>Eukaryota</taxon>
        <taxon>Metamonada</taxon>
        <taxon>Anaeramoebidae</taxon>
        <taxon>Anaeramoeba</taxon>
    </lineage>
</organism>
<keyword evidence="10" id="KW-1185">Reference proteome</keyword>
<accession>A0A9Q0LNX3</accession>